<reference evidence="2 3" key="1">
    <citation type="journal article" date="2020" name="Nature">
        <title>Six reference-quality genomes reveal evolution of bat adaptations.</title>
        <authorList>
            <person name="Jebb D."/>
            <person name="Huang Z."/>
            <person name="Pippel M."/>
            <person name="Hughes G.M."/>
            <person name="Lavrichenko K."/>
            <person name="Devanna P."/>
            <person name="Winkler S."/>
            <person name="Jermiin L.S."/>
            <person name="Skirmuntt E.C."/>
            <person name="Katzourakis A."/>
            <person name="Burkitt-Gray L."/>
            <person name="Ray D.A."/>
            <person name="Sullivan K.A.M."/>
            <person name="Roscito J.G."/>
            <person name="Kirilenko B.M."/>
            <person name="Davalos L.M."/>
            <person name="Corthals A.P."/>
            <person name="Power M.L."/>
            <person name="Jones G."/>
            <person name="Ransome R.D."/>
            <person name="Dechmann D.K.N."/>
            <person name="Locatelli A.G."/>
            <person name="Puechmaille S.J."/>
            <person name="Fedrigo O."/>
            <person name="Jarvis E.D."/>
            <person name="Hiller M."/>
            <person name="Vernes S.C."/>
            <person name="Myers E.W."/>
            <person name="Teeling E.C."/>
        </authorList>
    </citation>
    <scope>NUCLEOTIDE SEQUENCE [LARGE SCALE GENOMIC DNA]</scope>
    <source>
        <strain evidence="2">Bat1K_MPI-CBG_1</strain>
    </source>
</reference>
<protein>
    <submittedName>
        <fullName evidence="2">Brain enriched myelin associated protein 1</fullName>
    </submittedName>
</protein>
<evidence type="ECO:0000313" key="2">
    <source>
        <dbReference type="EMBL" id="KAF6087414.1"/>
    </source>
</evidence>
<dbReference type="AlphaFoldDB" id="A0A833Z501"/>
<feature type="region of interest" description="Disordered" evidence="1">
    <location>
        <begin position="64"/>
        <end position="90"/>
    </location>
</feature>
<comment type="caution">
    <text evidence="2">The sequence shown here is derived from an EMBL/GenBank/DDBJ whole genome shotgun (WGS) entry which is preliminary data.</text>
</comment>
<evidence type="ECO:0000256" key="1">
    <source>
        <dbReference type="SAM" id="MobiDB-lite"/>
    </source>
</evidence>
<evidence type="ECO:0000313" key="3">
    <source>
        <dbReference type="Proteomes" id="UP000664940"/>
    </source>
</evidence>
<feature type="compositionally biased region" description="Pro residues" evidence="1">
    <location>
        <begin position="68"/>
        <end position="86"/>
    </location>
</feature>
<dbReference type="EMBL" id="JABVXQ010000010">
    <property type="protein sequence ID" value="KAF6087414.1"/>
    <property type="molecule type" value="Genomic_DNA"/>
</dbReference>
<proteinExistence type="predicted"/>
<accession>A0A833Z501</accession>
<organism evidence="2 3">
    <name type="scientific">Phyllostomus discolor</name>
    <name type="common">pale spear-nosed bat</name>
    <dbReference type="NCBI Taxonomy" id="89673"/>
    <lineage>
        <taxon>Eukaryota</taxon>
        <taxon>Metazoa</taxon>
        <taxon>Chordata</taxon>
        <taxon>Craniata</taxon>
        <taxon>Vertebrata</taxon>
        <taxon>Euteleostomi</taxon>
        <taxon>Mammalia</taxon>
        <taxon>Eutheria</taxon>
        <taxon>Laurasiatheria</taxon>
        <taxon>Chiroptera</taxon>
        <taxon>Yangochiroptera</taxon>
        <taxon>Phyllostomidae</taxon>
        <taxon>Phyllostominae</taxon>
        <taxon>Phyllostomus</taxon>
    </lineage>
</organism>
<name>A0A833Z501_9CHIR</name>
<gene>
    <name evidence="2" type="ORF">HJG60_001380</name>
</gene>
<dbReference type="Proteomes" id="UP000664940">
    <property type="component" value="Unassembled WGS sequence"/>
</dbReference>
<sequence length="101" mass="10904">MCVCGGCRGRGQCAAEWGQAPKETREAAAVPRGLLQGPGTKADAGCSSANRPRIHWTRWQIQVNKSPQFPPSPPATEMPPPRPVLPRPSARVYFPSPMAIE</sequence>